<gene>
    <name evidence="2" type="ORF">GCM10022384_50160</name>
</gene>
<feature type="region of interest" description="Disordered" evidence="1">
    <location>
        <begin position="1"/>
        <end position="49"/>
    </location>
</feature>
<accession>A0ABP7RG15</accession>
<dbReference type="RefSeq" id="WP_345595600.1">
    <property type="nucleotide sequence ID" value="NZ_BAABCQ010000118.1"/>
</dbReference>
<evidence type="ECO:0000256" key="1">
    <source>
        <dbReference type="SAM" id="MobiDB-lite"/>
    </source>
</evidence>
<sequence>MNSHLALDPGHGRFSVGGQFPDQGRFPGRGSLHAAVHNPHRSAPVPLSAPAHHLTFRAIRELRSPR</sequence>
<evidence type="ECO:0000313" key="3">
    <source>
        <dbReference type="Proteomes" id="UP001500034"/>
    </source>
</evidence>
<protein>
    <submittedName>
        <fullName evidence="2">Uncharacterized protein</fullName>
    </submittedName>
</protein>
<comment type="caution">
    <text evidence="2">The sequence shown here is derived from an EMBL/GenBank/DDBJ whole genome shotgun (WGS) entry which is preliminary data.</text>
</comment>
<proteinExistence type="predicted"/>
<reference evidence="3" key="1">
    <citation type="journal article" date="2019" name="Int. J. Syst. Evol. Microbiol.">
        <title>The Global Catalogue of Microorganisms (GCM) 10K type strain sequencing project: providing services to taxonomists for standard genome sequencing and annotation.</title>
        <authorList>
            <consortium name="The Broad Institute Genomics Platform"/>
            <consortium name="The Broad Institute Genome Sequencing Center for Infectious Disease"/>
            <person name="Wu L."/>
            <person name="Ma J."/>
        </authorList>
    </citation>
    <scope>NUCLEOTIDE SEQUENCE [LARGE SCALE GENOMIC DNA]</scope>
    <source>
        <strain evidence="3">JCM 17027</strain>
    </source>
</reference>
<evidence type="ECO:0000313" key="2">
    <source>
        <dbReference type="EMBL" id="GAA3996952.1"/>
    </source>
</evidence>
<dbReference type="Proteomes" id="UP001500034">
    <property type="component" value="Unassembled WGS sequence"/>
</dbReference>
<dbReference type="EMBL" id="BAABCQ010000118">
    <property type="protein sequence ID" value="GAA3996952.1"/>
    <property type="molecule type" value="Genomic_DNA"/>
</dbReference>
<name>A0ABP7RG15_9ACTN</name>
<organism evidence="2 3">
    <name type="scientific">Streptomyces marokkonensis</name>
    <dbReference type="NCBI Taxonomy" id="324855"/>
    <lineage>
        <taxon>Bacteria</taxon>
        <taxon>Bacillati</taxon>
        <taxon>Actinomycetota</taxon>
        <taxon>Actinomycetes</taxon>
        <taxon>Kitasatosporales</taxon>
        <taxon>Streptomycetaceae</taxon>
        <taxon>Streptomyces</taxon>
    </lineage>
</organism>
<keyword evidence="3" id="KW-1185">Reference proteome</keyword>